<feature type="signal peptide" evidence="9">
    <location>
        <begin position="1"/>
        <end position="25"/>
    </location>
</feature>
<evidence type="ECO:0000256" key="4">
    <source>
        <dbReference type="ARBA" id="ARBA00022989"/>
    </source>
</evidence>
<evidence type="ECO:0000259" key="10">
    <source>
        <dbReference type="Pfam" id="PF01618"/>
    </source>
</evidence>
<feature type="transmembrane region" description="Helical" evidence="8">
    <location>
        <begin position="263"/>
        <end position="284"/>
    </location>
</feature>
<dbReference type="AlphaFoldDB" id="A0A917SZ13"/>
<evidence type="ECO:0000313" key="11">
    <source>
        <dbReference type="EMBL" id="GGM02043.1"/>
    </source>
</evidence>
<keyword evidence="3 8" id="KW-0812">Transmembrane</keyword>
<dbReference type="PANTHER" id="PTHR30625:SF11">
    <property type="entry name" value="MOTA_TOLQ_EXBB PROTON CHANNEL DOMAIN-CONTAINING PROTEIN"/>
    <property type="match status" value="1"/>
</dbReference>
<feature type="compositionally biased region" description="Low complexity" evidence="7">
    <location>
        <begin position="31"/>
        <end position="42"/>
    </location>
</feature>
<comment type="caution">
    <text evidence="11">The sequence shown here is derived from an EMBL/GenBank/DDBJ whole genome shotgun (WGS) entry which is preliminary data.</text>
</comment>
<evidence type="ECO:0000256" key="2">
    <source>
        <dbReference type="ARBA" id="ARBA00022475"/>
    </source>
</evidence>
<accession>A0A917SZ13</accession>
<keyword evidence="6" id="KW-0813">Transport</keyword>
<evidence type="ECO:0000256" key="3">
    <source>
        <dbReference type="ARBA" id="ARBA00022692"/>
    </source>
</evidence>
<dbReference type="PANTHER" id="PTHR30625">
    <property type="entry name" value="PROTEIN TOLQ"/>
    <property type="match status" value="1"/>
</dbReference>
<evidence type="ECO:0000256" key="6">
    <source>
        <dbReference type="RuleBase" id="RU004057"/>
    </source>
</evidence>
<evidence type="ECO:0000256" key="7">
    <source>
        <dbReference type="SAM" id="MobiDB-lite"/>
    </source>
</evidence>
<keyword evidence="2" id="KW-1003">Cell membrane</keyword>
<dbReference type="GO" id="GO:0017038">
    <property type="term" value="P:protein import"/>
    <property type="evidence" value="ECO:0007669"/>
    <property type="project" value="TreeGrafter"/>
</dbReference>
<evidence type="ECO:0000256" key="9">
    <source>
        <dbReference type="SAM" id="SignalP"/>
    </source>
</evidence>
<gene>
    <name evidence="11" type="ORF">GCM10011534_24890</name>
</gene>
<comment type="similarity">
    <text evidence="6">Belongs to the exbB/tolQ family.</text>
</comment>
<dbReference type="RefSeq" id="WP_028287645.1">
    <property type="nucleotide sequence ID" value="NZ_BMLF01000002.1"/>
</dbReference>
<keyword evidence="4 8" id="KW-1133">Transmembrane helix</keyword>
<dbReference type="InterPro" id="IPR050790">
    <property type="entry name" value="ExbB/TolQ_transport"/>
</dbReference>
<evidence type="ECO:0000256" key="5">
    <source>
        <dbReference type="ARBA" id="ARBA00023136"/>
    </source>
</evidence>
<keyword evidence="12" id="KW-1185">Reference proteome</keyword>
<reference evidence="11" key="2">
    <citation type="submission" date="2020-09" db="EMBL/GenBank/DDBJ databases">
        <authorList>
            <person name="Sun Q."/>
            <person name="Zhou Y."/>
        </authorList>
    </citation>
    <scope>NUCLEOTIDE SEQUENCE</scope>
    <source>
        <strain evidence="11">CGMCC 1.6293</strain>
    </source>
</reference>
<evidence type="ECO:0000256" key="8">
    <source>
        <dbReference type="SAM" id="Phobius"/>
    </source>
</evidence>
<evidence type="ECO:0000313" key="12">
    <source>
        <dbReference type="Proteomes" id="UP000649829"/>
    </source>
</evidence>
<dbReference type="GO" id="GO:0005886">
    <property type="term" value="C:plasma membrane"/>
    <property type="evidence" value="ECO:0007669"/>
    <property type="project" value="UniProtKB-SubCell"/>
</dbReference>
<feature type="transmembrane region" description="Helical" evidence="8">
    <location>
        <begin position="220"/>
        <end position="243"/>
    </location>
</feature>
<reference evidence="11" key="1">
    <citation type="journal article" date="2014" name="Int. J. Syst. Evol. Microbiol.">
        <title>Complete genome sequence of Corynebacterium casei LMG S-19264T (=DSM 44701T), isolated from a smear-ripened cheese.</title>
        <authorList>
            <consortium name="US DOE Joint Genome Institute (JGI-PGF)"/>
            <person name="Walter F."/>
            <person name="Albersmeier A."/>
            <person name="Kalinowski J."/>
            <person name="Ruckert C."/>
        </authorList>
    </citation>
    <scope>NUCLEOTIDE SEQUENCE</scope>
    <source>
        <strain evidence="11">CGMCC 1.6293</strain>
    </source>
</reference>
<feature type="domain" description="MotA/TolQ/ExbB proton channel" evidence="10">
    <location>
        <begin position="178"/>
        <end position="296"/>
    </location>
</feature>
<comment type="subcellular location">
    <subcellularLocation>
        <location evidence="1">Cell membrane</location>
        <topology evidence="1">Multi-pass membrane protein</topology>
    </subcellularLocation>
    <subcellularLocation>
        <location evidence="6">Membrane</location>
        <topology evidence="6">Multi-pass membrane protein</topology>
    </subcellularLocation>
</comment>
<sequence>MSVSAGFTRALAAGLLAGAIAAPLAAQQTEAPAAPSFEAPAAPTVPEADTGPAATQSPDIAQDGAGATADPADTAPAAADLRSDTPATADIPAEAPAAEVPQDALSRALAFLENGGPAIWAITALSVITLALILWKTWRLSLAGAWSRKPSAEAVALWEQGRATEALRRLEKRRGLRSRLARTALEARMQLDDASAREETSRVAKRLLADQSSGLRALELIATIAPLLGLLGTVLGMIAAFQALQEAGNRADPALLAGGIWEALLTTAAGMAVAIPASAALTWFESVIDAVRADMEDLAARIFVAERPKGSLREIDLAAE</sequence>
<proteinExistence type="inferred from homology"/>
<feature type="region of interest" description="Disordered" evidence="7">
    <location>
        <begin position="31"/>
        <end position="78"/>
    </location>
</feature>
<evidence type="ECO:0000256" key="1">
    <source>
        <dbReference type="ARBA" id="ARBA00004651"/>
    </source>
</evidence>
<keyword evidence="9" id="KW-0732">Signal</keyword>
<feature type="compositionally biased region" description="Low complexity" evidence="7">
    <location>
        <begin position="63"/>
        <end position="78"/>
    </location>
</feature>
<organism evidence="11 12">
    <name type="scientific">Pseudooceanicola nanhaiensis</name>
    <dbReference type="NCBI Taxonomy" id="375761"/>
    <lineage>
        <taxon>Bacteria</taxon>
        <taxon>Pseudomonadati</taxon>
        <taxon>Pseudomonadota</taxon>
        <taxon>Alphaproteobacteria</taxon>
        <taxon>Rhodobacterales</taxon>
        <taxon>Paracoccaceae</taxon>
        <taxon>Pseudooceanicola</taxon>
    </lineage>
</organism>
<name>A0A917SZ13_9RHOB</name>
<keyword evidence="5 8" id="KW-0472">Membrane</keyword>
<protein>
    <recommendedName>
        <fullName evidence="10">MotA/TolQ/ExbB proton channel domain-containing protein</fullName>
    </recommendedName>
</protein>
<feature type="transmembrane region" description="Helical" evidence="8">
    <location>
        <begin position="118"/>
        <end position="138"/>
    </location>
</feature>
<dbReference type="Pfam" id="PF01618">
    <property type="entry name" value="MotA_ExbB"/>
    <property type="match status" value="1"/>
</dbReference>
<feature type="chain" id="PRO_5036765513" description="MotA/TolQ/ExbB proton channel domain-containing protein" evidence="9">
    <location>
        <begin position="26"/>
        <end position="320"/>
    </location>
</feature>
<dbReference type="InterPro" id="IPR002898">
    <property type="entry name" value="MotA_ExbB_proton_chnl"/>
</dbReference>
<dbReference type="EMBL" id="BMLF01000002">
    <property type="protein sequence ID" value="GGM02043.1"/>
    <property type="molecule type" value="Genomic_DNA"/>
</dbReference>
<keyword evidence="6" id="KW-0653">Protein transport</keyword>
<dbReference type="Proteomes" id="UP000649829">
    <property type="component" value="Unassembled WGS sequence"/>
</dbReference>